<organism evidence="1 2">
    <name type="scientific">Prorocentrum cordatum</name>
    <dbReference type="NCBI Taxonomy" id="2364126"/>
    <lineage>
        <taxon>Eukaryota</taxon>
        <taxon>Sar</taxon>
        <taxon>Alveolata</taxon>
        <taxon>Dinophyceae</taxon>
        <taxon>Prorocentrales</taxon>
        <taxon>Prorocentraceae</taxon>
        <taxon>Prorocentrum</taxon>
    </lineage>
</organism>
<accession>A0ABN9SHM0</accession>
<evidence type="ECO:0000313" key="1">
    <source>
        <dbReference type="EMBL" id="CAK0831175.1"/>
    </source>
</evidence>
<comment type="caution">
    <text evidence="1">The sequence shown here is derived from an EMBL/GenBank/DDBJ whole genome shotgun (WGS) entry which is preliminary data.</text>
</comment>
<evidence type="ECO:0000313" key="2">
    <source>
        <dbReference type="Proteomes" id="UP001189429"/>
    </source>
</evidence>
<dbReference type="EMBL" id="CAUYUJ010011137">
    <property type="protein sequence ID" value="CAK0831175.1"/>
    <property type="molecule type" value="Genomic_DNA"/>
</dbReference>
<name>A0ABN9SHM0_9DINO</name>
<feature type="non-terminal residue" evidence="1">
    <location>
        <position position="1"/>
    </location>
</feature>
<protein>
    <submittedName>
        <fullName evidence="1">Uncharacterized protein</fullName>
    </submittedName>
</protein>
<dbReference type="Proteomes" id="UP001189429">
    <property type="component" value="Unassembled WGS sequence"/>
</dbReference>
<sequence length="554" mass="60177">APVPEAVVSGEGCLLTERAGDRVRICYYQDEDETAVELHERWLVVHVSGTKWVVISNDFDTFEEDDDRDKCVFEFKDGALLAGGLQDAAAQMEQVEVEKAWEIEGPCWNFFVCEGSQGGSQGSVRRLYWWRFVLGPAATDVGVDEDLLLSQLGVAFLTMDRVQTCDLATFELCSLRCQMCESAYADLLREVDTATARGDDLLSERSLVFGVKNLRSNTIVTARFEDHVTMELAVRAAVPRECRKAREEAALSKGSELSTALAAVAMQGAKGSEGETALQGTRPGYADEALAVGARANYERGKVSLPAGRSGRVSVTGCFPSASQRACPLDSCSASPGARACATALDRAGVWLRCASLGLWCGCVCAVILAPSRPSVGRESELVFAAISVVLMHPVAELWTTRRSEFRELLRPRYRGWAAFGDSERFRPALSPRRRARSKSAAGFPPAARLRLMASPDSDVADVAVPEGGRGRGGRLIDVCSRESCLSFADAVGGLEGAGLDRLVQVRSLSEVQPRKRWPSFRSIARCDEHAQGSWPLGRFPEAVQAAIARIVER</sequence>
<reference evidence="1" key="1">
    <citation type="submission" date="2023-10" db="EMBL/GenBank/DDBJ databases">
        <authorList>
            <person name="Chen Y."/>
            <person name="Shah S."/>
            <person name="Dougan E. K."/>
            <person name="Thang M."/>
            <person name="Chan C."/>
        </authorList>
    </citation>
    <scope>NUCLEOTIDE SEQUENCE [LARGE SCALE GENOMIC DNA]</scope>
</reference>
<feature type="non-terminal residue" evidence="1">
    <location>
        <position position="554"/>
    </location>
</feature>
<keyword evidence="2" id="KW-1185">Reference proteome</keyword>
<proteinExistence type="predicted"/>
<gene>
    <name evidence="1" type="ORF">PCOR1329_LOCUS29581</name>
</gene>